<dbReference type="InterPro" id="IPR000453">
    <property type="entry name" value="Chorismate_synth"/>
</dbReference>
<dbReference type="InterPro" id="IPR035904">
    <property type="entry name" value="Chorismate_synth_AroC_sf"/>
</dbReference>
<dbReference type="PANTHER" id="PTHR21085:SF0">
    <property type="entry name" value="CHORISMATE SYNTHASE"/>
    <property type="match status" value="1"/>
</dbReference>
<dbReference type="PIRSF" id="PIRSF001456">
    <property type="entry name" value="Chorismate_synth"/>
    <property type="match status" value="1"/>
</dbReference>
<comment type="similarity">
    <text evidence="2 11 12">Belongs to the chorismate synthase family.</text>
</comment>
<dbReference type="PROSITE" id="PS00787">
    <property type="entry name" value="CHORISMATE_SYNTHASE_1"/>
    <property type="match status" value="1"/>
</dbReference>
<keyword evidence="8 11" id="KW-0521">NADP</keyword>
<comment type="catalytic activity">
    <reaction evidence="11 12">
        <text>5-O-(1-carboxyvinyl)-3-phosphoshikimate = chorismate + phosphate</text>
        <dbReference type="Rhea" id="RHEA:21020"/>
        <dbReference type="ChEBI" id="CHEBI:29748"/>
        <dbReference type="ChEBI" id="CHEBI:43474"/>
        <dbReference type="ChEBI" id="CHEBI:57701"/>
        <dbReference type="EC" id="4.2.3.5"/>
    </reaction>
</comment>
<comment type="function">
    <text evidence="11">Catalyzes the anti-1,4-elimination of the C-3 phosphate and the C-6 proR hydrogen from 5-enolpyruvylshikimate-3-phosphate (EPSP) to yield chorismate, which is the branch point compound that serves as the starting substrate for the three terminal pathways of aromatic amino acid biosynthesis. This reaction introduces a second double bond into the aromatic ring system.</text>
</comment>
<sequence length="381" mass="41317">MLRYWTAGESHGKTLLAMIDGFPAGLTIDEEPINRELARRQGGYGRGGRQRIETDKVEVMTGVWKGMTLGSPIALQVINRDYKLERLEDLPRPRPGHGDLTGAIKFLGPIRAILERASARETAVRVAAGALAKQLLAEFDIQVYGFVDELGGIAIERPENVDDVEAMVAKRDESIIYSLNPGQDPEFKELIDKTGKAGDTLGGIVEVRVVGAPFGLGTHAQWERKLDGKLAQAVMAVQAIKGVEIGMGFQTARLPGSQVHDPIHYDASEQDSVNLGYTRPSNNAGGLEAGMTNGQTIVVRAAKKPISTLRKPLESVNLETKEADAASYERSDVCAVSAASVIVESVVAFEIAVALVDKFGGDSLEEMKARYQLFMDMARKR</sequence>
<comment type="caution">
    <text evidence="13">The sequence shown here is derived from an EMBL/GenBank/DDBJ whole genome shotgun (WGS) entry which is preliminary data.</text>
</comment>
<dbReference type="Pfam" id="PF01264">
    <property type="entry name" value="Chorismate_synt"/>
    <property type="match status" value="1"/>
</dbReference>
<dbReference type="PANTHER" id="PTHR21085">
    <property type="entry name" value="CHORISMATE SYNTHASE"/>
    <property type="match status" value="1"/>
</dbReference>
<dbReference type="GO" id="GO:0005829">
    <property type="term" value="C:cytosol"/>
    <property type="evidence" value="ECO:0007669"/>
    <property type="project" value="TreeGrafter"/>
</dbReference>
<keyword evidence="10 11" id="KW-0456">Lyase</keyword>
<evidence type="ECO:0000256" key="7">
    <source>
        <dbReference type="ARBA" id="ARBA00022827"/>
    </source>
</evidence>
<dbReference type="GO" id="GO:0010181">
    <property type="term" value="F:FMN binding"/>
    <property type="evidence" value="ECO:0007669"/>
    <property type="project" value="TreeGrafter"/>
</dbReference>
<evidence type="ECO:0000313" key="13">
    <source>
        <dbReference type="EMBL" id="RCS49206.1"/>
    </source>
</evidence>
<evidence type="ECO:0000256" key="2">
    <source>
        <dbReference type="ARBA" id="ARBA00008014"/>
    </source>
</evidence>
<dbReference type="FunFam" id="3.60.150.10:FF:000002">
    <property type="entry name" value="Chorismate synthase"/>
    <property type="match status" value="1"/>
</dbReference>
<evidence type="ECO:0000256" key="1">
    <source>
        <dbReference type="ARBA" id="ARBA00005044"/>
    </source>
</evidence>
<dbReference type="PROSITE" id="PS00789">
    <property type="entry name" value="CHORISMATE_SYNTHASE_3"/>
    <property type="match status" value="1"/>
</dbReference>
<feature type="binding site" evidence="11">
    <location>
        <position position="40"/>
    </location>
    <ligand>
        <name>NADP(+)</name>
        <dbReference type="ChEBI" id="CHEBI:58349"/>
    </ligand>
</feature>
<dbReference type="GO" id="GO:0009073">
    <property type="term" value="P:aromatic amino acid family biosynthetic process"/>
    <property type="evidence" value="ECO:0007669"/>
    <property type="project" value="UniProtKB-KW"/>
</dbReference>
<feature type="binding site" evidence="11">
    <location>
        <begin position="116"/>
        <end position="118"/>
    </location>
    <ligand>
        <name>FMN</name>
        <dbReference type="ChEBI" id="CHEBI:58210"/>
    </ligand>
</feature>
<keyword evidence="4 11" id="KW-0028">Amino-acid biosynthesis</keyword>
<comment type="cofactor">
    <cofactor evidence="11 12">
        <name>FMNH2</name>
        <dbReference type="ChEBI" id="CHEBI:57618"/>
    </cofactor>
    <text evidence="11 12">Reduced FMN (FMNH(2)).</text>
</comment>
<name>A0A368KQW8_9BACT</name>
<comment type="subunit">
    <text evidence="11">Homotetramer.</text>
</comment>
<reference evidence="13 14" key="1">
    <citation type="submission" date="2018-07" db="EMBL/GenBank/DDBJ databases">
        <title>Comparative genomes isolates from brazilian mangrove.</title>
        <authorList>
            <person name="De Araujo J.E."/>
            <person name="Taketani R.G."/>
            <person name="Silva M.C.P."/>
            <person name="Lourenco M.V."/>
            <person name="Oliveira V.M."/>
            <person name="Andreote F.D."/>
        </authorList>
    </citation>
    <scope>NUCLEOTIDE SEQUENCE [LARGE SCALE GENOMIC DNA]</scope>
    <source>
        <strain evidence="13 14">HEX PRIS-MGV</strain>
    </source>
</reference>
<feature type="binding site" evidence="11">
    <location>
        <begin position="304"/>
        <end position="308"/>
    </location>
    <ligand>
        <name>FMN</name>
        <dbReference type="ChEBI" id="CHEBI:58210"/>
    </ligand>
</feature>
<organism evidence="13 14">
    <name type="scientific">Bremerella cremea</name>
    <dbReference type="NCBI Taxonomy" id="1031537"/>
    <lineage>
        <taxon>Bacteria</taxon>
        <taxon>Pseudomonadati</taxon>
        <taxon>Planctomycetota</taxon>
        <taxon>Planctomycetia</taxon>
        <taxon>Pirellulales</taxon>
        <taxon>Pirellulaceae</taxon>
        <taxon>Bremerella</taxon>
    </lineage>
</organism>
<dbReference type="SUPFAM" id="SSF103263">
    <property type="entry name" value="Chorismate synthase, AroC"/>
    <property type="match status" value="1"/>
</dbReference>
<dbReference type="RefSeq" id="WP_114368923.1">
    <property type="nucleotide sequence ID" value="NZ_QPEX01000024.1"/>
</dbReference>
<protein>
    <recommendedName>
        <fullName evidence="3 11">Chorismate synthase</fullName>
        <shortName evidence="11">CS</shortName>
        <ecNumber evidence="3 11">4.2.3.5</ecNumber>
    </recommendedName>
    <alternativeName>
        <fullName evidence="11">5-enolpyruvylshikimate-3-phosphate phospholyase</fullName>
    </alternativeName>
</protein>
<dbReference type="HAMAP" id="MF_00300">
    <property type="entry name" value="Chorismate_synth"/>
    <property type="match status" value="1"/>
</dbReference>
<evidence type="ECO:0000256" key="3">
    <source>
        <dbReference type="ARBA" id="ARBA00013036"/>
    </source>
</evidence>
<dbReference type="GO" id="GO:0004107">
    <property type="term" value="F:chorismate synthase activity"/>
    <property type="evidence" value="ECO:0007669"/>
    <property type="project" value="UniProtKB-UniRule"/>
</dbReference>
<dbReference type="OrthoDB" id="9771806at2"/>
<keyword evidence="9 11" id="KW-0057">Aromatic amino acid biosynthesis</keyword>
<keyword evidence="6 11" id="KW-0288">FMN</keyword>
<evidence type="ECO:0000256" key="4">
    <source>
        <dbReference type="ARBA" id="ARBA00022605"/>
    </source>
</evidence>
<accession>A0A368KQW8</accession>
<proteinExistence type="inferred from homology"/>
<dbReference type="CDD" id="cd07304">
    <property type="entry name" value="Chorismate_synthase"/>
    <property type="match status" value="1"/>
</dbReference>
<gene>
    <name evidence="11" type="primary">aroC</name>
    <name evidence="13" type="ORF">DTL42_11760</name>
</gene>
<dbReference type="GO" id="GO:0009423">
    <property type="term" value="P:chorismate biosynthetic process"/>
    <property type="evidence" value="ECO:0007669"/>
    <property type="project" value="UniProtKB-UniRule"/>
</dbReference>
<dbReference type="Proteomes" id="UP000253562">
    <property type="component" value="Unassembled WGS sequence"/>
</dbReference>
<evidence type="ECO:0000256" key="9">
    <source>
        <dbReference type="ARBA" id="ARBA00023141"/>
    </source>
</evidence>
<keyword evidence="5 11" id="KW-0285">Flavoprotein</keyword>
<evidence type="ECO:0000256" key="11">
    <source>
        <dbReference type="HAMAP-Rule" id="MF_00300"/>
    </source>
</evidence>
<evidence type="ECO:0000256" key="10">
    <source>
        <dbReference type="ARBA" id="ARBA00023239"/>
    </source>
</evidence>
<dbReference type="EMBL" id="QPEX01000024">
    <property type="protein sequence ID" value="RCS49206.1"/>
    <property type="molecule type" value="Genomic_DNA"/>
</dbReference>
<evidence type="ECO:0000256" key="6">
    <source>
        <dbReference type="ARBA" id="ARBA00022643"/>
    </source>
</evidence>
<dbReference type="Gene3D" id="3.60.150.10">
    <property type="entry name" value="Chorismate synthase AroC"/>
    <property type="match status" value="1"/>
</dbReference>
<feature type="binding site" evidence="11">
    <location>
        <begin position="238"/>
        <end position="239"/>
    </location>
    <ligand>
        <name>FMN</name>
        <dbReference type="ChEBI" id="CHEBI:58210"/>
    </ligand>
</feature>
<dbReference type="NCBIfam" id="TIGR00033">
    <property type="entry name" value="aroC"/>
    <property type="match status" value="1"/>
</dbReference>
<evidence type="ECO:0000313" key="14">
    <source>
        <dbReference type="Proteomes" id="UP000253562"/>
    </source>
</evidence>
<dbReference type="InterPro" id="IPR020541">
    <property type="entry name" value="Chorismate_synthase_CS"/>
</dbReference>
<feature type="binding site" evidence="11">
    <location>
        <position position="330"/>
    </location>
    <ligand>
        <name>FMN</name>
        <dbReference type="ChEBI" id="CHEBI:58210"/>
    </ligand>
</feature>
<feature type="binding site" evidence="11">
    <location>
        <position position="289"/>
    </location>
    <ligand>
        <name>FMN</name>
        <dbReference type="ChEBI" id="CHEBI:58210"/>
    </ligand>
</feature>
<dbReference type="UniPathway" id="UPA00053">
    <property type="reaction ID" value="UER00090"/>
</dbReference>
<evidence type="ECO:0000256" key="12">
    <source>
        <dbReference type="RuleBase" id="RU000605"/>
    </source>
</evidence>
<dbReference type="PROSITE" id="PS00788">
    <property type="entry name" value="CHORISMATE_SYNTHASE_2"/>
    <property type="match status" value="1"/>
</dbReference>
<dbReference type="EC" id="4.2.3.5" evidence="3 11"/>
<dbReference type="AlphaFoldDB" id="A0A368KQW8"/>
<evidence type="ECO:0000256" key="8">
    <source>
        <dbReference type="ARBA" id="ARBA00022857"/>
    </source>
</evidence>
<comment type="pathway">
    <text evidence="1 11 12">Metabolic intermediate biosynthesis; chorismate biosynthesis; chorismate from D-erythrose 4-phosphate and phosphoenolpyruvate: step 7/7.</text>
</comment>
<keyword evidence="7 11" id="KW-0274">FAD</keyword>
<feature type="binding site" evidence="11">
    <location>
        <position position="46"/>
    </location>
    <ligand>
        <name>NADP(+)</name>
        <dbReference type="ChEBI" id="CHEBI:58349"/>
    </ligand>
</feature>
<dbReference type="NCBIfam" id="NF003793">
    <property type="entry name" value="PRK05382.1"/>
    <property type="match status" value="1"/>
</dbReference>
<evidence type="ECO:0000256" key="5">
    <source>
        <dbReference type="ARBA" id="ARBA00022630"/>
    </source>
</evidence>
<dbReference type="GO" id="GO:0008652">
    <property type="term" value="P:amino acid biosynthetic process"/>
    <property type="evidence" value="ECO:0007669"/>
    <property type="project" value="UniProtKB-KW"/>
</dbReference>